<keyword evidence="3" id="KW-1185">Reference proteome</keyword>
<accession>A0A9W6YMM0</accession>
<dbReference type="Proteomes" id="UP001165121">
    <property type="component" value="Unassembled WGS sequence"/>
</dbReference>
<evidence type="ECO:0000256" key="1">
    <source>
        <dbReference type="SAM" id="MobiDB-lite"/>
    </source>
</evidence>
<dbReference type="EMBL" id="BSXT01018967">
    <property type="protein sequence ID" value="GMG16940.1"/>
    <property type="molecule type" value="Genomic_DNA"/>
</dbReference>
<dbReference type="PANTHER" id="PTHR46599:SF3">
    <property type="entry name" value="PIGGYBAC TRANSPOSABLE ELEMENT-DERIVED PROTEIN 4"/>
    <property type="match status" value="1"/>
</dbReference>
<dbReference type="OrthoDB" id="7790830at2759"/>
<organism evidence="2 3">
    <name type="scientific">Phytophthora fragariaefolia</name>
    <dbReference type="NCBI Taxonomy" id="1490495"/>
    <lineage>
        <taxon>Eukaryota</taxon>
        <taxon>Sar</taxon>
        <taxon>Stramenopiles</taxon>
        <taxon>Oomycota</taxon>
        <taxon>Peronosporomycetes</taxon>
        <taxon>Peronosporales</taxon>
        <taxon>Peronosporaceae</taxon>
        <taxon>Phytophthora</taxon>
    </lineage>
</organism>
<reference evidence="2" key="1">
    <citation type="submission" date="2023-04" db="EMBL/GenBank/DDBJ databases">
        <title>Phytophthora fragariaefolia NBRC 109709.</title>
        <authorList>
            <person name="Ichikawa N."/>
            <person name="Sato H."/>
            <person name="Tonouchi N."/>
        </authorList>
    </citation>
    <scope>NUCLEOTIDE SEQUENCE</scope>
    <source>
        <strain evidence="2">NBRC 109709</strain>
    </source>
</reference>
<evidence type="ECO:0000313" key="3">
    <source>
        <dbReference type="Proteomes" id="UP001165121"/>
    </source>
</evidence>
<protein>
    <submittedName>
        <fullName evidence="2">Unnamed protein product</fullName>
    </submittedName>
</protein>
<dbReference type="PANTHER" id="PTHR46599">
    <property type="entry name" value="PIGGYBAC TRANSPOSABLE ELEMENT-DERIVED PROTEIN 4"/>
    <property type="match status" value="1"/>
</dbReference>
<proteinExistence type="predicted"/>
<gene>
    <name evidence="2" type="ORF">Pfra01_002995400</name>
</gene>
<dbReference type="AlphaFoldDB" id="A0A9W6YMM0"/>
<name>A0A9W6YMM0_9STRA</name>
<sequence>MLKTLVCPGMAPCAKDMNSPSFSMLWSHQDEMHDSTNTIRYKKRDFKDLDTSIPSLNHAFALASNESEEANYIVSSGGASTTDYYSPLCVGWRWPEVSDRHCLDEELLLPNSTSPDSTASSAETAHSSSLSTASSLSLALPCRGRRLFTDWTYVKPDVPSNGVVGVNIFLSEEAVVTYVIKSGHLDVSDDSANGAIDSALDATSADNAGGRMNDIAVEEADVEIEDGLTVSQMDTSVQLSQRAVDALFGSPATSDANISVTNSRQRPVRLSHDAVISAFDLTPSVLRDGESQRDIIRRATQQVHISEAPAIESSDNENIPVRSSISRSEKPRRVKRDVNYLDSIEGENDYENLISEDSEDGDAADAADDDVVRPGQNEDDDCFFEVDAVLMDEAFIASLGRGDDDELSRAALCERRAALRAMEWSPVSSAFESSIEAYPGLAEEGARPVPELRSLCHSPILTFFYFVPKSLWVSLCDETNRYCNQQVAARAVRIRTKQCERSESTRETLKRIWRRLPMKPLYDTHELLHVIGLIIAHMLCPQQRRFAKPLVHD</sequence>
<comment type="caution">
    <text evidence="2">The sequence shown here is derived from an EMBL/GenBank/DDBJ whole genome shotgun (WGS) entry which is preliminary data.</text>
</comment>
<evidence type="ECO:0000313" key="2">
    <source>
        <dbReference type="EMBL" id="GMG16940.1"/>
    </source>
</evidence>
<feature type="region of interest" description="Disordered" evidence="1">
    <location>
        <begin position="306"/>
        <end position="332"/>
    </location>
</feature>